<name>A0A1X7TWW7_AMPQE</name>
<organism evidence="1">
    <name type="scientific">Amphimedon queenslandica</name>
    <name type="common">Sponge</name>
    <dbReference type="NCBI Taxonomy" id="400682"/>
    <lineage>
        <taxon>Eukaryota</taxon>
        <taxon>Metazoa</taxon>
        <taxon>Porifera</taxon>
        <taxon>Demospongiae</taxon>
        <taxon>Heteroscleromorpha</taxon>
        <taxon>Haplosclerida</taxon>
        <taxon>Niphatidae</taxon>
        <taxon>Amphimedon</taxon>
    </lineage>
</organism>
<accession>A0A1X7TWW7</accession>
<dbReference type="InParanoid" id="A0A1X7TWW7"/>
<protein>
    <submittedName>
        <fullName evidence="1">Uncharacterized protein</fullName>
    </submittedName>
</protein>
<dbReference type="AlphaFoldDB" id="A0A1X7TWW7"/>
<proteinExistence type="predicted"/>
<evidence type="ECO:0000313" key="1">
    <source>
        <dbReference type="EnsemblMetazoa" id="Aqu2.1.19781_001"/>
    </source>
</evidence>
<reference evidence="1" key="1">
    <citation type="submission" date="2017-05" db="UniProtKB">
        <authorList>
            <consortium name="EnsemblMetazoa"/>
        </authorList>
    </citation>
    <scope>IDENTIFICATION</scope>
</reference>
<dbReference type="EnsemblMetazoa" id="Aqu2.1.19781_001">
    <property type="protein sequence ID" value="Aqu2.1.19781_001"/>
    <property type="gene ID" value="Aqu2.1.19781"/>
</dbReference>
<sequence>MTRLERVGTDDASLATPPTTMNVNNFALSDITITATKPCDIILEGVKEIKAPLIAISN</sequence>